<sequence>MASSRPTNGEEASRRSTVVMGQPQPDPEREPDQDEVQHHPRVRSPETVLQIRVRNRRREHLRLNPSYLADLEHELAHPVKYEALIRRFQSQAEKDAEAKTKGYSRVLEGDLMRGEAKIAALIADSTEDAMDVNGEGEAPANSRQDSVNRSAAASADYDNGVDPMTKEEGRELWNEFITDRFVKGEDPDFDYSKVDDDDDLDTMERQDAQDAWFDDEEPTWAVDAVSGAKAPHGETGIQDF</sequence>
<dbReference type="EMBL" id="ONZQ02000009">
    <property type="protein sequence ID" value="SPO03743.1"/>
    <property type="molecule type" value="Genomic_DNA"/>
</dbReference>
<dbReference type="AlphaFoldDB" id="A0AAE8N2D4"/>
<proteinExistence type="predicted"/>
<dbReference type="PANTHER" id="PTHR31840:SF1">
    <property type="entry name" value="COILED-COIL DOMAIN-CONTAINING PROTEIN 97"/>
    <property type="match status" value="1"/>
</dbReference>
<evidence type="ECO:0000259" key="2">
    <source>
        <dbReference type="Pfam" id="PF09747"/>
    </source>
</evidence>
<comment type="caution">
    <text evidence="3">The sequence shown here is derived from an EMBL/GenBank/DDBJ whole genome shotgun (WGS) entry which is preliminary data.</text>
</comment>
<feature type="domain" description="CCD97-like C-terminal" evidence="2">
    <location>
        <begin position="55"/>
        <end position="216"/>
    </location>
</feature>
<name>A0AAE8N2D4_9PEZI</name>
<dbReference type="PANTHER" id="PTHR31840">
    <property type="entry name" value="COILED-COIL DOMAIN-CONTAINING PROTEIN 97"/>
    <property type="match status" value="1"/>
</dbReference>
<keyword evidence="4" id="KW-1185">Reference proteome</keyword>
<feature type="region of interest" description="Disordered" evidence="1">
    <location>
        <begin position="131"/>
        <end position="164"/>
    </location>
</feature>
<evidence type="ECO:0000256" key="1">
    <source>
        <dbReference type="SAM" id="MobiDB-lite"/>
    </source>
</evidence>
<dbReference type="InterPro" id="IPR018613">
    <property type="entry name" value="Ccdc97-like"/>
</dbReference>
<gene>
    <name evidence="3" type="ORF">DNG_06426</name>
</gene>
<feature type="compositionally biased region" description="Basic and acidic residues" evidence="1">
    <location>
        <begin position="26"/>
        <end position="38"/>
    </location>
</feature>
<dbReference type="Proteomes" id="UP001187682">
    <property type="component" value="Unassembled WGS sequence"/>
</dbReference>
<dbReference type="Pfam" id="PF09747">
    <property type="entry name" value="CCD97-like_C"/>
    <property type="match status" value="1"/>
</dbReference>
<feature type="region of interest" description="Disordered" evidence="1">
    <location>
        <begin position="1"/>
        <end position="48"/>
    </location>
</feature>
<dbReference type="InterPro" id="IPR040233">
    <property type="entry name" value="CCD97-like_C"/>
</dbReference>
<reference evidence="3" key="1">
    <citation type="submission" date="2018-03" db="EMBL/GenBank/DDBJ databases">
        <authorList>
            <person name="Guldener U."/>
        </authorList>
    </citation>
    <scope>NUCLEOTIDE SEQUENCE</scope>
</reference>
<evidence type="ECO:0000313" key="3">
    <source>
        <dbReference type="EMBL" id="SPO03743.1"/>
    </source>
</evidence>
<protein>
    <recommendedName>
        <fullName evidence="2">CCD97-like C-terminal domain-containing protein</fullName>
    </recommendedName>
</protein>
<organism evidence="3 4">
    <name type="scientific">Cephalotrichum gorgonifer</name>
    <dbReference type="NCBI Taxonomy" id="2041049"/>
    <lineage>
        <taxon>Eukaryota</taxon>
        <taxon>Fungi</taxon>
        <taxon>Dikarya</taxon>
        <taxon>Ascomycota</taxon>
        <taxon>Pezizomycotina</taxon>
        <taxon>Sordariomycetes</taxon>
        <taxon>Hypocreomycetidae</taxon>
        <taxon>Microascales</taxon>
        <taxon>Microascaceae</taxon>
        <taxon>Cephalotrichum</taxon>
    </lineage>
</organism>
<feature type="compositionally biased region" description="Polar residues" evidence="1">
    <location>
        <begin position="141"/>
        <end position="151"/>
    </location>
</feature>
<evidence type="ECO:0000313" key="4">
    <source>
        <dbReference type="Proteomes" id="UP001187682"/>
    </source>
</evidence>
<accession>A0AAE8N2D4</accession>